<feature type="domain" description="OmpA-like" evidence="13">
    <location>
        <begin position="86"/>
        <end position="200"/>
    </location>
</feature>
<evidence type="ECO:0000256" key="1">
    <source>
        <dbReference type="ARBA" id="ARBA00004442"/>
    </source>
</evidence>
<dbReference type="GO" id="GO:0009279">
    <property type="term" value="C:cell outer membrane"/>
    <property type="evidence" value="ECO:0007669"/>
    <property type="project" value="UniProtKB-SubCell"/>
</dbReference>
<dbReference type="SUPFAM" id="SSF103088">
    <property type="entry name" value="OmpA-like"/>
    <property type="match status" value="1"/>
</dbReference>
<dbReference type="Gene3D" id="3.30.1330.60">
    <property type="entry name" value="OmpA-like domain"/>
    <property type="match status" value="1"/>
</dbReference>
<evidence type="ECO:0000256" key="3">
    <source>
        <dbReference type="ARBA" id="ARBA00022729"/>
    </source>
</evidence>
<evidence type="ECO:0000256" key="9">
    <source>
        <dbReference type="HAMAP-Rule" id="MF_02204"/>
    </source>
</evidence>
<evidence type="ECO:0000256" key="5">
    <source>
        <dbReference type="ARBA" id="ARBA00023139"/>
    </source>
</evidence>
<evidence type="ECO:0000256" key="12">
    <source>
        <dbReference type="SAM" id="SignalP"/>
    </source>
</evidence>
<sequence length="200" mass="21483">MTTQVTGRLFLGVLALTVMAGCTGKRVTTAVEGQAIPSAPSPTASAERETRQPSAGGPPAAAPSTEERRIAQEPIVTAPPSEPAPAPSQPQAELADIYFDYDQHIIRGDAQSVLETNAAWFKAGPDGTVLIEGHCDERGTSAYNLVLGERRAAAAKRYLQDLGVAPSRLKIVSYGKERPFCTEHSEACWQSNRRAHFRLQ</sequence>
<keyword evidence="3 12" id="KW-0732">Signal</keyword>
<feature type="compositionally biased region" description="Low complexity" evidence="11">
    <location>
        <begin position="53"/>
        <end position="64"/>
    </location>
</feature>
<dbReference type="InterPro" id="IPR039001">
    <property type="entry name" value="Pal"/>
</dbReference>
<comment type="subcellular location">
    <subcellularLocation>
        <location evidence="1">Cell outer membrane</location>
    </subcellularLocation>
</comment>
<comment type="similarity">
    <text evidence="9">Belongs to the Pal lipoprotein family.</text>
</comment>
<dbReference type="NCBIfam" id="TIGR02802">
    <property type="entry name" value="Pal_lipo"/>
    <property type="match status" value="1"/>
</dbReference>
<gene>
    <name evidence="9" type="primary">pal</name>
    <name evidence="14" type="ORF">NITINOP_0745</name>
</gene>
<evidence type="ECO:0000256" key="7">
    <source>
        <dbReference type="ARBA" id="ARBA00023288"/>
    </source>
</evidence>
<accession>A0A0S4KR92</accession>
<keyword evidence="6" id="KW-0998">Cell outer membrane</keyword>
<feature type="region of interest" description="Disordered" evidence="11">
    <location>
        <begin position="33"/>
        <end position="70"/>
    </location>
</feature>
<dbReference type="Pfam" id="PF00691">
    <property type="entry name" value="OmpA"/>
    <property type="match status" value="1"/>
</dbReference>
<reference evidence="15" key="1">
    <citation type="submission" date="2015-09" db="EMBL/GenBank/DDBJ databases">
        <authorList>
            <person name="Daims H."/>
        </authorList>
    </citation>
    <scope>NUCLEOTIDE SEQUENCE [LARGE SCALE GENOMIC DNA]</scope>
</reference>
<dbReference type="PANTHER" id="PTHR30329">
    <property type="entry name" value="STATOR ELEMENT OF FLAGELLAR MOTOR COMPLEX"/>
    <property type="match status" value="1"/>
</dbReference>
<dbReference type="InterPro" id="IPR006665">
    <property type="entry name" value="OmpA-like"/>
</dbReference>
<feature type="chain" id="PRO_5006623522" description="Peptidoglycan-associated protein" evidence="12">
    <location>
        <begin position="21"/>
        <end position="200"/>
    </location>
</feature>
<name>A0A0S4KR92_9BACT</name>
<dbReference type="EMBL" id="LN885086">
    <property type="protein sequence ID" value="CUQ65720.1"/>
    <property type="molecule type" value="Genomic_DNA"/>
</dbReference>
<evidence type="ECO:0000256" key="8">
    <source>
        <dbReference type="ARBA" id="ARBA00023306"/>
    </source>
</evidence>
<dbReference type="InterPro" id="IPR006664">
    <property type="entry name" value="OMP_bac"/>
</dbReference>
<evidence type="ECO:0000256" key="2">
    <source>
        <dbReference type="ARBA" id="ARBA00022618"/>
    </source>
</evidence>
<evidence type="ECO:0000256" key="11">
    <source>
        <dbReference type="SAM" id="MobiDB-lite"/>
    </source>
</evidence>
<keyword evidence="4 10" id="KW-0472">Membrane</keyword>
<evidence type="ECO:0000256" key="6">
    <source>
        <dbReference type="ARBA" id="ARBA00023237"/>
    </source>
</evidence>
<dbReference type="InterPro" id="IPR050330">
    <property type="entry name" value="Bact_OuterMem_StrucFunc"/>
</dbReference>
<evidence type="ECO:0000313" key="15">
    <source>
        <dbReference type="Proteomes" id="UP000066284"/>
    </source>
</evidence>
<protein>
    <recommendedName>
        <fullName evidence="9">Peptidoglycan-associated protein</fullName>
    </recommendedName>
</protein>
<evidence type="ECO:0000256" key="4">
    <source>
        <dbReference type="ARBA" id="ARBA00023136"/>
    </source>
</evidence>
<dbReference type="InterPro" id="IPR014169">
    <property type="entry name" value="Pal_lipo_C"/>
</dbReference>
<evidence type="ECO:0000256" key="10">
    <source>
        <dbReference type="PROSITE-ProRule" id="PRU00473"/>
    </source>
</evidence>
<organism evidence="14 15">
    <name type="scientific">Candidatus Nitrospira inopinata</name>
    <dbReference type="NCBI Taxonomy" id="1715989"/>
    <lineage>
        <taxon>Bacteria</taxon>
        <taxon>Pseudomonadati</taxon>
        <taxon>Nitrospirota</taxon>
        <taxon>Nitrospiria</taxon>
        <taxon>Nitrospirales</taxon>
        <taxon>Nitrospiraceae</taxon>
        <taxon>Nitrospira</taxon>
    </lineage>
</organism>
<dbReference type="RefSeq" id="WP_062483282.1">
    <property type="nucleotide sequence ID" value="NZ_LN885086.1"/>
</dbReference>
<keyword evidence="2" id="KW-0132">Cell division</keyword>
<dbReference type="HAMAP" id="MF_02204">
    <property type="entry name" value="Pal"/>
    <property type="match status" value="1"/>
</dbReference>
<dbReference type="Proteomes" id="UP000066284">
    <property type="component" value="Chromosome 1"/>
</dbReference>
<keyword evidence="8" id="KW-0131">Cell cycle</keyword>
<evidence type="ECO:0000313" key="14">
    <source>
        <dbReference type="EMBL" id="CUQ65720.1"/>
    </source>
</evidence>
<keyword evidence="15" id="KW-1185">Reference proteome</keyword>
<dbReference type="PANTHER" id="PTHR30329:SF21">
    <property type="entry name" value="LIPOPROTEIN YIAD-RELATED"/>
    <property type="match status" value="1"/>
</dbReference>
<dbReference type="CDD" id="cd07185">
    <property type="entry name" value="OmpA_C-like"/>
    <property type="match status" value="1"/>
</dbReference>
<dbReference type="InterPro" id="IPR036737">
    <property type="entry name" value="OmpA-like_sf"/>
</dbReference>
<dbReference type="KEGG" id="nio:NITINOP_0745"/>
<dbReference type="OrthoDB" id="9809164at2"/>
<keyword evidence="5" id="KW-0564">Palmitate</keyword>
<dbReference type="AlphaFoldDB" id="A0A0S4KR92"/>
<proteinExistence type="inferred from homology"/>
<evidence type="ECO:0000259" key="13">
    <source>
        <dbReference type="PROSITE" id="PS51123"/>
    </source>
</evidence>
<keyword evidence="7 14" id="KW-0449">Lipoprotein</keyword>
<dbReference type="PROSITE" id="PS51123">
    <property type="entry name" value="OMPA_2"/>
    <property type="match status" value="1"/>
</dbReference>
<dbReference type="PRINTS" id="PR01021">
    <property type="entry name" value="OMPADOMAIN"/>
</dbReference>
<dbReference type="STRING" id="1715989.NITINOP_0745"/>
<dbReference type="GO" id="GO:0051301">
    <property type="term" value="P:cell division"/>
    <property type="evidence" value="ECO:0007669"/>
    <property type="project" value="UniProtKB-KW"/>
</dbReference>
<feature type="signal peptide" evidence="12">
    <location>
        <begin position="1"/>
        <end position="20"/>
    </location>
</feature>